<dbReference type="Pfam" id="PF01052">
    <property type="entry name" value="FliMN_C"/>
    <property type="match status" value="1"/>
</dbReference>
<dbReference type="Proteomes" id="UP001164693">
    <property type="component" value="Chromosome"/>
</dbReference>
<keyword evidence="6" id="KW-0145">Chemotaxis</keyword>
<name>A0ABY7JVQ7_9ACTN</name>
<evidence type="ECO:0000256" key="9">
    <source>
        <dbReference type="ARBA" id="ARBA00023143"/>
    </source>
</evidence>
<sequence length="310" mass="33281">MPINSVRELGETARGRARGSVVPYDFRRPSKLSREHIRMLEMAYETFARRMTTQLTSGLRQVCQLGLREITQQSYEEYVTGLDTQTLLAPVSLPPLAGTGVLEFGLPIAQAAIDHMLGGPGGTQVARPLTDIETTLMRGLLEQMLATLRYALEPIVPVTPSLGLIEYNPQFVQAATATDAVIVGEFDMVIGAESGRFTLCLPLAAVLPRLSAQRSQQESEDAILASAATAERLRERLGDVPLNVSVHFAPVSLSPEQILTLSTGDVLPLTHRVGVPLTVQAGGVAFAHAVAGKSGNRLAALIVKTTQEHA</sequence>
<dbReference type="PRINTS" id="PR00955">
    <property type="entry name" value="FLGMOTORFLIM"/>
</dbReference>
<dbReference type="PIRSF" id="PIRSF002888">
    <property type="entry name" value="FliM"/>
    <property type="match status" value="1"/>
</dbReference>
<dbReference type="PANTHER" id="PTHR30034:SF6">
    <property type="entry name" value="YOP PROTEINS TRANSLOCATION PROTEIN Q"/>
    <property type="match status" value="1"/>
</dbReference>
<proteinExistence type="inferred from homology"/>
<keyword evidence="11" id="KW-0969">Cilium</keyword>
<dbReference type="InterPro" id="IPR036429">
    <property type="entry name" value="SpoA-like_sf"/>
</dbReference>
<dbReference type="InterPro" id="IPR001543">
    <property type="entry name" value="FliN-like_C"/>
</dbReference>
<evidence type="ECO:0000256" key="4">
    <source>
        <dbReference type="ARBA" id="ARBA00021898"/>
    </source>
</evidence>
<reference evidence="11" key="1">
    <citation type="submission" date="2022-05" db="EMBL/GenBank/DDBJ databases">
        <title>Jatrophihabitans sp. SB3-54 whole genome sequence.</title>
        <authorList>
            <person name="Suh M.K."/>
            <person name="Eom M.K."/>
            <person name="Kim J.S."/>
            <person name="Kim H.S."/>
            <person name="Do H.E."/>
            <person name="Shin Y.K."/>
            <person name="Lee J.-S."/>
        </authorList>
    </citation>
    <scope>NUCLEOTIDE SEQUENCE</scope>
    <source>
        <strain evidence="11">SB3-54</strain>
    </source>
</reference>
<evidence type="ECO:0000256" key="8">
    <source>
        <dbReference type="ARBA" id="ARBA00023136"/>
    </source>
</evidence>
<evidence type="ECO:0000256" key="5">
    <source>
        <dbReference type="ARBA" id="ARBA00022475"/>
    </source>
</evidence>
<dbReference type="EMBL" id="CP097463">
    <property type="protein sequence ID" value="WAX55432.1"/>
    <property type="molecule type" value="Genomic_DNA"/>
</dbReference>
<protein>
    <recommendedName>
        <fullName evidence="4">Flagellar motor switch protein FliM</fullName>
    </recommendedName>
</protein>
<dbReference type="Pfam" id="PF02154">
    <property type="entry name" value="FliM"/>
    <property type="match status" value="1"/>
</dbReference>
<evidence type="ECO:0000256" key="7">
    <source>
        <dbReference type="ARBA" id="ARBA00022779"/>
    </source>
</evidence>
<evidence type="ECO:0000256" key="6">
    <source>
        <dbReference type="ARBA" id="ARBA00022500"/>
    </source>
</evidence>
<evidence type="ECO:0000256" key="2">
    <source>
        <dbReference type="ARBA" id="ARBA00004202"/>
    </source>
</evidence>
<comment type="subcellular location">
    <subcellularLocation>
        <location evidence="1">Bacterial flagellum basal body</location>
    </subcellularLocation>
    <subcellularLocation>
        <location evidence="2">Cell membrane</location>
        <topology evidence="2">Peripheral membrane protein</topology>
    </subcellularLocation>
</comment>
<keyword evidence="12" id="KW-1185">Reference proteome</keyword>
<evidence type="ECO:0000313" key="11">
    <source>
        <dbReference type="EMBL" id="WAX55432.1"/>
    </source>
</evidence>
<dbReference type="InterPro" id="IPR028976">
    <property type="entry name" value="CheC-like_sf"/>
</dbReference>
<keyword evidence="8" id="KW-0472">Membrane</keyword>
<dbReference type="InterPro" id="IPR001689">
    <property type="entry name" value="Flag_FliM"/>
</dbReference>
<evidence type="ECO:0000256" key="3">
    <source>
        <dbReference type="ARBA" id="ARBA00011049"/>
    </source>
</evidence>
<dbReference type="SUPFAM" id="SSF103039">
    <property type="entry name" value="CheC-like"/>
    <property type="match status" value="1"/>
</dbReference>
<feature type="domain" description="Flagellar motor switch protein FliN-like C-terminal" evidence="10">
    <location>
        <begin position="235"/>
        <end position="304"/>
    </location>
</feature>
<gene>
    <name evidence="11" type="ORF">M6B22_12845</name>
</gene>
<evidence type="ECO:0000313" key="12">
    <source>
        <dbReference type="Proteomes" id="UP001164693"/>
    </source>
</evidence>
<dbReference type="SUPFAM" id="SSF101801">
    <property type="entry name" value="Surface presentation of antigens (SPOA)"/>
    <property type="match status" value="1"/>
</dbReference>
<dbReference type="Gene3D" id="3.40.1550.10">
    <property type="entry name" value="CheC-like"/>
    <property type="match status" value="1"/>
</dbReference>
<organism evidence="11 12">
    <name type="scientific">Jatrophihabitans cynanchi</name>
    <dbReference type="NCBI Taxonomy" id="2944128"/>
    <lineage>
        <taxon>Bacteria</taxon>
        <taxon>Bacillati</taxon>
        <taxon>Actinomycetota</taxon>
        <taxon>Actinomycetes</taxon>
        <taxon>Jatrophihabitantales</taxon>
        <taxon>Jatrophihabitantaceae</taxon>
        <taxon>Jatrophihabitans</taxon>
    </lineage>
</organism>
<keyword evidence="9" id="KW-0975">Bacterial flagellum</keyword>
<dbReference type="CDD" id="cd17908">
    <property type="entry name" value="FliM"/>
    <property type="match status" value="1"/>
</dbReference>
<keyword evidence="7" id="KW-0283">Flagellar rotation</keyword>
<accession>A0ABY7JVQ7</accession>
<dbReference type="Gene3D" id="2.30.330.10">
    <property type="entry name" value="SpoA-like"/>
    <property type="match status" value="1"/>
</dbReference>
<evidence type="ECO:0000256" key="1">
    <source>
        <dbReference type="ARBA" id="ARBA00004117"/>
    </source>
</evidence>
<evidence type="ECO:0000259" key="10">
    <source>
        <dbReference type="Pfam" id="PF01052"/>
    </source>
</evidence>
<dbReference type="PANTHER" id="PTHR30034">
    <property type="entry name" value="FLAGELLAR MOTOR SWITCH PROTEIN FLIM"/>
    <property type="match status" value="1"/>
</dbReference>
<keyword evidence="11" id="KW-0282">Flagellum</keyword>
<comment type="similarity">
    <text evidence="3">Belongs to the FliM family.</text>
</comment>
<keyword evidence="11" id="KW-0966">Cell projection</keyword>
<dbReference type="RefSeq" id="WP_269441943.1">
    <property type="nucleotide sequence ID" value="NZ_CP097463.1"/>
</dbReference>
<keyword evidence="5" id="KW-1003">Cell membrane</keyword>